<name>A0A8J3F021_9BACI</name>
<keyword evidence="3" id="KW-0269">Exonuclease</keyword>
<evidence type="ECO:0000259" key="4">
    <source>
        <dbReference type="SMART" id="SM00479"/>
    </source>
</evidence>
<dbReference type="EMBL" id="BMHB01000002">
    <property type="protein sequence ID" value="GGI15877.1"/>
    <property type="molecule type" value="Genomic_DNA"/>
</dbReference>
<keyword evidence="6" id="KW-1185">Reference proteome</keyword>
<organism evidence="5 6">
    <name type="scientific">Gottfriedia solisilvae</name>
    <dbReference type="NCBI Taxonomy" id="1516104"/>
    <lineage>
        <taxon>Bacteria</taxon>
        <taxon>Bacillati</taxon>
        <taxon>Bacillota</taxon>
        <taxon>Bacilli</taxon>
        <taxon>Bacillales</taxon>
        <taxon>Bacillaceae</taxon>
        <taxon>Gottfriedia</taxon>
    </lineage>
</organism>
<dbReference type="InterPro" id="IPR012337">
    <property type="entry name" value="RNaseH-like_sf"/>
</dbReference>
<dbReference type="PANTHER" id="PTHR23044:SF61">
    <property type="entry name" value="3'-5' EXORIBONUCLEASE 1-RELATED"/>
    <property type="match status" value="1"/>
</dbReference>
<sequence>MKEQFLFIDFEFTMPDGRSKGIKFYPEIIEVGFVSVVNEEINQTYSSFVKPIQFPTLSSRCKRFLNISQKNVDQGIQLKELAEKLNDATSRYNTTVITWGNMDMRVLKHNCDAANIPFPIKGEVRDLCLEYKTFFGNQNQTGLWNAMKEYGKDGTGNHHKALDDALTTYHIFKLVEKDKQYMKKPAPATIGDIVDFSSFKKRISSY</sequence>
<dbReference type="InterPro" id="IPR013520">
    <property type="entry name" value="Ribonucl_H"/>
</dbReference>
<keyword evidence="1" id="KW-0540">Nuclease</keyword>
<dbReference type="RefSeq" id="WP_088000493.1">
    <property type="nucleotide sequence ID" value="NZ_BMHB01000002.1"/>
</dbReference>
<dbReference type="InterPro" id="IPR051274">
    <property type="entry name" value="3-5_Exoribonuclease"/>
</dbReference>
<dbReference type="GO" id="GO:0000175">
    <property type="term" value="F:3'-5'-RNA exonuclease activity"/>
    <property type="evidence" value="ECO:0007669"/>
    <property type="project" value="InterPro"/>
</dbReference>
<dbReference type="Pfam" id="PF00929">
    <property type="entry name" value="RNase_T"/>
    <property type="match status" value="1"/>
</dbReference>
<dbReference type="SUPFAM" id="SSF53098">
    <property type="entry name" value="Ribonuclease H-like"/>
    <property type="match status" value="1"/>
</dbReference>
<evidence type="ECO:0000313" key="5">
    <source>
        <dbReference type="EMBL" id="GGI15877.1"/>
    </source>
</evidence>
<dbReference type="AlphaFoldDB" id="A0A8J3F021"/>
<proteinExistence type="predicted"/>
<dbReference type="InterPro" id="IPR047201">
    <property type="entry name" value="ERI-1_3'hExo-like"/>
</dbReference>
<dbReference type="CDD" id="cd06133">
    <property type="entry name" value="ERI-1_3'hExo_like"/>
    <property type="match status" value="1"/>
</dbReference>
<feature type="domain" description="Exonuclease" evidence="4">
    <location>
        <begin position="4"/>
        <end position="181"/>
    </location>
</feature>
<evidence type="ECO:0000256" key="1">
    <source>
        <dbReference type="ARBA" id="ARBA00022722"/>
    </source>
</evidence>
<evidence type="ECO:0000256" key="3">
    <source>
        <dbReference type="ARBA" id="ARBA00022839"/>
    </source>
</evidence>
<gene>
    <name evidence="5" type="primary">kapD</name>
    <name evidence="5" type="ORF">GCM10007380_30160</name>
</gene>
<accession>A0A8J3F021</accession>
<dbReference type="GO" id="GO:0003676">
    <property type="term" value="F:nucleic acid binding"/>
    <property type="evidence" value="ECO:0007669"/>
    <property type="project" value="InterPro"/>
</dbReference>
<dbReference type="NCBIfam" id="NF005838">
    <property type="entry name" value="PRK07748.1"/>
    <property type="match status" value="1"/>
</dbReference>
<protein>
    <submittedName>
        <fullName evidence="5">Sporulation inhibitor KapD</fullName>
    </submittedName>
</protein>
<dbReference type="SMART" id="SM00479">
    <property type="entry name" value="EXOIII"/>
    <property type="match status" value="1"/>
</dbReference>
<keyword evidence="2" id="KW-0378">Hydrolase</keyword>
<dbReference type="OrthoDB" id="159416at2"/>
<dbReference type="InterPro" id="IPR036397">
    <property type="entry name" value="RNaseH_sf"/>
</dbReference>
<dbReference type="Proteomes" id="UP000626244">
    <property type="component" value="Unassembled WGS sequence"/>
</dbReference>
<evidence type="ECO:0000313" key="6">
    <source>
        <dbReference type="Proteomes" id="UP000626244"/>
    </source>
</evidence>
<dbReference type="Gene3D" id="3.30.420.10">
    <property type="entry name" value="Ribonuclease H-like superfamily/Ribonuclease H"/>
    <property type="match status" value="1"/>
</dbReference>
<comment type="caution">
    <text evidence="5">The sequence shown here is derived from an EMBL/GenBank/DDBJ whole genome shotgun (WGS) entry which is preliminary data.</text>
</comment>
<dbReference type="PANTHER" id="PTHR23044">
    <property type="entry name" value="3'-5' EXONUCLEASE ERI1-RELATED"/>
    <property type="match status" value="1"/>
</dbReference>
<evidence type="ECO:0000256" key="2">
    <source>
        <dbReference type="ARBA" id="ARBA00022801"/>
    </source>
</evidence>
<reference evidence="6" key="1">
    <citation type="journal article" date="2019" name="Int. J. Syst. Evol. Microbiol.">
        <title>The Global Catalogue of Microorganisms (GCM) 10K type strain sequencing project: providing services to taxonomists for standard genome sequencing and annotation.</title>
        <authorList>
            <consortium name="The Broad Institute Genomics Platform"/>
            <consortium name="The Broad Institute Genome Sequencing Center for Infectious Disease"/>
            <person name="Wu L."/>
            <person name="Ma J."/>
        </authorList>
    </citation>
    <scope>NUCLEOTIDE SEQUENCE [LARGE SCALE GENOMIC DNA]</scope>
    <source>
        <strain evidence="6">CGMCC 1.14993</strain>
    </source>
</reference>